<dbReference type="Proteomes" id="UP000826234">
    <property type="component" value="Unassembled WGS sequence"/>
</dbReference>
<feature type="compositionally biased region" description="Basic residues" evidence="1">
    <location>
        <begin position="239"/>
        <end position="248"/>
    </location>
</feature>
<feature type="compositionally biased region" description="Basic and acidic residues" evidence="1">
    <location>
        <begin position="142"/>
        <end position="170"/>
    </location>
</feature>
<accession>A0ABQ7SYQ5</accession>
<feature type="region of interest" description="Disordered" evidence="1">
    <location>
        <begin position="225"/>
        <end position="248"/>
    </location>
</feature>
<reference evidence="2 3" key="1">
    <citation type="journal article" date="2022" name="Gigascience">
        <title>A chromosome-level genome assembly and annotation of the desert horned lizard, Phrynosoma platyrhinos, provides insight into chromosomal rearrangements among reptiles.</title>
        <authorList>
            <person name="Koochekian N."/>
            <person name="Ascanio A."/>
            <person name="Farleigh K."/>
            <person name="Card D.C."/>
            <person name="Schield D.R."/>
            <person name="Castoe T.A."/>
            <person name="Jezkova T."/>
        </authorList>
    </citation>
    <scope>NUCLEOTIDE SEQUENCE [LARGE SCALE GENOMIC DNA]</scope>
    <source>
        <strain evidence="2">NK-2021</strain>
    </source>
</reference>
<gene>
    <name evidence="2" type="ORF">JD844_024435</name>
</gene>
<feature type="compositionally biased region" description="Basic and acidic residues" evidence="1">
    <location>
        <begin position="10"/>
        <end position="90"/>
    </location>
</feature>
<feature type="region of interest" description="Disordered" evidence="1">
    <location>
        <begin position="1"/>
        <end position="183"/>
    </location>
</feature>
<proteinExistence type="predicted"/>
<evidence type="ECO:0008006" key="4">
    <source>
        <dbReference type="Google" id="ProtNLM"/>
    </source>
</evidence>
<name>A0ABQ7SYQ5_PHRPL</name>
<evidence type="ECO:0000313" key="2">
    <source>
        <dbReference type="EMBL" id="KAH0622276.1"/>
    </source>
</evidence>
<feature type="compositionally biased region" description="Basic and acidic residues" evidence="1">
    <location>
        <begin position="121"/>
        <end position="130"/>
    </location>
</feature>
<dbReference type="EMBL" id="JAIPUX010003289">
    <property type="protein sequence ID" value="KAH0622276.1"/>
    <property type="molecule type" value="Genomic_DNA"/>
</dbReference>
<organism evidence="2 3">
    <name type="scientific">Phrynosoma platyrhinos</name>
    <name type="common">Desert horned lizard</name>
    <dbReference type="NCBI Taxonomy" id="52577"/>
    <lineage>
        <taxon>Eukaryota</taxon>
        <taxon>Metazoa</taxon>
        <taxon>Chordata</taxon>
        <taxon>Craniata</taxon>
        <taxon>Vertebrata</taxon>
        <taxon>Euteleostomi</taxon>
        <taxon>Lepidosauria</taxon>
        <taxon>Squamata</taxon>
        <taxon>Bifurcata</taxon>
        <taxon>Unidentata</taxon>
        <taxon>Episquamata</taxon>
        <taxon>Toxicofera</taxon>
        <taxon>Iguania</taxon>
        <taxon>Phrynosomatidae</taxon>
        <taxon>Phrynosomatinae</taxon>
        <taxon>Phrynosoma</taxon>
    </lineage>
</organism>
<evidence type="ECO:0000313" key="3">
    <source>
        <dbReference type="Proteomes" id="UP000826234"/>
    </source>
</evidence>
<protein>
    <recommendedName>
        <fullName evidence="4">Triadin-like</fullName>
    </recommendedName>
</protein>
<sequence length="248" mass="27693">MPRSVVESPPVHEKKEDKPLKAVEHEKQKAKETKHVKENEAKHETAKKDKEHVKEKEAKHEATKKDKDALKEKVKPPPPVKAREAAKPKEVQPPILQKQKAPKLIKETKDASHRAAAGQDAVRHDKETPPRKPAKSKGTTKPSDEKTVTGKTVEKAHCKEEKAKTPEVKETHHHHNVTADKISKAAKTTKGYSEISTAKKSAVRYYQCVFVNGYNGYTSEYSVTPAKDYKGKTGQSKASGHKTKTPKQ</sequence>
<feature type="compositionally biased region" description="Basic and acidic residues" evidence="1">
    <location>
        <begin position="104"/>
        <end position="113"/>
    </location>
</feature>
<comment type="caution">
    <text evidence="2">The sequence shown here is derived from an EMBL/GenBank/DDBJ whole genome shotgun (WGS) entry which is preliminary data.</text>
</comment>
<evidence type="ECO:0000256" key="1">
    <source>
        <dbReference type="SAM" id="MobiDB-lite"/>
    </source>
</evidence>
<keyword evidence="3" id="KW-1185">Reference proteome</keyword>